<dbReference type="EMBL" id="AP018930">
    <property type="protein sequence ID" value="BBG25787.1"/>
    <property type="molecule type" value="Genomic_DNA"/>
</dbReference>
<dbReference type="Proteomes" id="UP000325030">
    <property type="component" value="Chromosome"/>
</dbReference>
<feature type="transmembrane region" description="Helical" evidence="1">
    <location>
        <begin position="168"/>
        <end position="189"/>
    </location>
</feature>
<feature type="transmembrane region" description="Helical" evidence="1">
    <location>
        <begin position="49"/>
        <end position="67"/>
    </location>
</feature>
<evidence type="ECO:0000313" key="3">
    <source>
        <dbReference type="Proteomes" id="UP000325030"/>
    </source>
</evidence>
<keyword evidence="1" id="KW-0472">Membrane</keyword>
<feature type="transmembrane region" description="Helical" evidence="1">
    <location>
        <begin position="91"/>
        <end position="115"/>
    </location>
</feature>
<feature type="transmembrane region" description="Helical" evidence="1">
    <location>
        <begin position="430"/>
        <end position="450"/>
    </location>
</feature>
<feature type="transmembrane region" description="Helical" evidence="1">
    <location>
        <begin position="456"/>
        <end position="476"/>
    </location>
</feature>
<proteinExistence type="predicted"/>
<feature type="transmembrane region" description="Helical" evidence="1">
    <location>
        <begin position="20"/>
        <end position="37"/>
    </location>
</feature>
<evidence type="ECO:0000313" key="2">
    <source>
        <dbReference type="EMBL" id="BBG25787.1"/>
    </source>
</evidence>
<feature type="transmembrane region" description="Helical" evidence="1">
    <location>
        <begin position="338"/>
        <end position="363"/>
    </location>
</feature>
<dbReference type="RefSeq" id="WP_149564595.1">
    <property type="nucleotide sequence ID" value="NZ_AP018930.1"/>
</dbReference>
<feature type="transmembrane region" description="Helical" evidence="1">
    <location>
        <begin position="260"/>
        <end position="278"/>
    </location>
</feature>
<dbReference type="AlphaFoldDB" id="A0A510E027"/>
<sequence>MGEKLTLTVFLLKSRMSTPLLLIYSIFSVLSVVEFALSFRFMNIFRDDFLSFLVVLIVLLVYVPIVLRPNKSDVFNVISLSLHPKMIYDSWFYFQSIYKFLFVGFISSISFFPVMSPFNFPFLIENSLTCGFLASAAMADRTMVRASYGLQTGEILTLLSSFEGWLTIYQAFLLLTASTLVSLGVFLRYRSRNYLLELMYSTFEGGEGRKLRTLSDEVSIESKGEKQLMSRFLRSPPMAIASLSSGQSYRVSPRIKPRSFMILISVLAGSLVIVTSVVLKGSPFAYFMFFSISMIYFFVFMLQTQSLVIGTLTFERPWIGAQIFGVYTYLRTIQKGNLLNLTFSWIIFASFVITDSVLIGTFSASVVLSSHSVLRYEISWGEILMFLLPTLPITSFAYMISFLMTVSTSPNLQLIMEGLQPGFTTVKNRFVVPLLQFIPYIVTTDISVLVPFLSTAAFAEVMLSEFAVFFSLTLWLTKWKGYYERITENLALKGYT</sequence>
<feature type="transmembrane region" description="Helical" evidence="1">
    <location>
        <begin position="122"/>
        <end position="139"/>
    </location>
</feature>
<feature type="transmembrane region" description="Helical" evidence="1">
    <location>
        <begin position="284"/>
        <end position="302"/>
    </location>
</feature>
<name>A0A510E027_9CREN</name>
<protein>
    <submittedName>
        <fullName evidence="2">Uncharacterized protein</fullName>
    </submittedName>
</protein>
<keyword evidence="1" id="KW-0812">Transmembrane</keyword>
<accession>A0A510E027</accession>
<feature type="transmembrane region" description="Helical" evidence="1">
    <location>
        <begin position="383"/>
        <end position="409"/>
    </location>
</feature>
<organism evidence="2 3">
    <name type="scientific">Sulfuracidifex tepidarius</name>
    <dbReference type="NCBI Taxonomy" id="1294262"/>
    <lineage>
        <taxon>Archaea</taxon>
        <taxon>Thermoproteota</taxon>
        <taxon>Thermoprotei</taxon>
        <taxon>Sulfolobales</taxon>
        <taxon>Sulfolobaceae</taxon>
        <taxon>Sulfuracidifex</taxon>
    </lineage>
</organism>
<dbReference type="GeneID" id="41716794"/>
<evidence type="ECO:0000256" key="1">
    <source>
        <dbReference type="SAM" id="Phobius"/>
    </source>
</evidence>
<reference evidence="3" key="1">
    <citation type="submission" date="2018-09" db="EMBL/GenBank/DDBJ databases">
        <title>Complete Genome Sequencing of Sulfolobus sp. JCM 16834.</title>
        <authorList>
            <person name="Kato S."/>
            <person name="Itoh T."/>
            <person name="Ohkuma M."/>
        </authorList>
    </citation>
    <scope>NUCLEOTIDE SEQUENCE [LARGE SCALE GENOMIC DNA]</scope>
    <source>
        <strain evidence="3">IC-007</strain>
    </source>
</reference>
<keyword evidence="1" id="KW-1133">Transmembrane helix</keyword>
<gene>
    <name evidence="2" type="ORF">IC007_0292</name>
</gene>